<evidence type="ECO:0000313" key="8">
    <source>
        <dbReference type="EMBL" id="EHH69074.1"/>
    </source>
</evidence>
<dbReference type="STRING" id="1088869.GMO_03810"/>
<comment type="domain">
    <text evidence="6">The N-terminal region contains the highly conserved SGGXDS motif, predicted to be a P-loop motif involved in ATP binding.</text>
</comment>
<dbReference type="Proteomes" id="UP000004949">
    <property type="component" value="Unassembled WGS sequence"/>
</dbReference>
<comment type="subcellular location">
    <subcellularLocation>
        <location evidence="6">Cytoplasm</location>
    </subcellularLocation>
</comment>
<dbReference type="InterPro" id="IPR011063">
    <property type="entry name" value="TilS/TtcA_N"/>
</dbReference>
<comment type="caution">
    <text evidence="8">The sequence shown here is derived from an EMBL/GenBank/DDBJ whole genome shotgun (WGS) entry which is preliminary data.</text>
</comment>
<comment type="catalytic activity">
    <reaction evidence="5 6">
        <text>cytidine(34) in tRNA(Ile2) + L-lysine + ATP = lysidine(34) in tRNA(Ile2) + AMP + diphosphate + H(+)</text>
        <dbReference type="Rhea" id="RHEA:43744"/>
        <dbReference type="Rhea" id="RHEA-COMP:10625"/>
        <dbReference type="Rhea" id="RHEA-COMP:10670"/>
        <dbReference type="ChEBI" id="CHEBI:15378"/>
        <dbReference type="ChEBI" id="CHEBI:30616"/>
        <dbReference type="ChEBI" id="CHEBI:32551"/>
        <dbReference type="ChEBI" id="CHEBI:33019"/>
        <dbReference type="ChEBI" id="CHEBI:82748"/>
        <dbReference type="ChEBI" id="CHEBI:83665"/>
        <dbReference type="ChEBI" id="CHEBI:456215"/>
        <dbReference type="EC" id="6.3.4.19"/>
    </reaction>
</comment>
<evidence type="ECO:0000256" key="4">
    <source>
        <dbReference type="ARBA" id="ARBA00022840"/>
    </source>
</evidence>
<protein>
    <recommendedName>
        <fullName evidence="6">tRNA(Ile)-lysidine synthase</fullName>
        <ecNumber evidence="6">6.3.4.19</ecNumber>
    </recommendedName>
    <alternativeName>
        <fullName evidence="6">tRNA(Ile)-2-lysyl-cytidine synthase</fullName>
    </alternativeName>
    <alternativeName>
        <fullName evidence="6">tRNA(Ile)-lysidine synthetase</fullName>
    </alternativeName>
</protein>
<dbReference type="GO" id="GO:0005737">
    <property type="term" value="C:cytoplasm"/>
    <property type="evidence" value="ECO:0007669"/>
    <property type="project" value="UniProtKB-SubCell"/>
</dbReference>
<dbReference type="Pfam" id="PF01171">
    <property type="entry name" value="ATP_bind_3"/>
    <property type="match status" value="1"/>
</dbReference>
<evidence type="ECO:0000259" key="7">
    <source>
        <dbReference type="Pfam" id="PF01171"/>
    </source>
</evidence>
<reference evidence="8 9" key="1">
    <citation type="submission" date="2011-10" db="EMBL/GenBank/DDBJ databases">
        <title>Genome sequence of Gluconobacter morbifer G707, isolated from Drosophila gut.</title>
        <authorList>
            <person name="Lee W.-J."/>
            <person name="Kim E.-K."/>
        </authorList>
    </citation>
    <scope>NUCLEOTIDE SEQUENCE [LARGE SCALE GENOMIC DNA]</scope>
    <source>
        <strain evidence="8 9">G707</strain>
    </source>
</reference>
<dbReference type="Gene3D" id="3.40.50.620">
    <property type="entry name" value="HUPs"/>
    <property type="match status" value="1"/>
</dbReference>
<name>G6XFW6_9PROT</name>
<keyword evidence="2 6" id="KW-0819">tRNA processing</keyword>
<dbReference type="NCBIfam" id="TIGR02432">
    <property type="entry name" value="lysidine_TilS_N"/>
    <property type="match status" value="1"/>
</dbReference>
<comment type="function">
    <text evidence="6">Ligates lysine onto the cytidine present at position 34 of the AUA codon-specific tRNA(Ile) that contains the anticodon CAU, in an ATP-dependent manner. Cytidine is converted to lysidine, thus changing the amino acid specificity of the tRNA from methionine to isoleucine.</text>
</comment>
<keyword evidence="1 6" id="KW-0436">Ligase</keyword>
<dbReference type="eggNOG" id="COG0037">
    <property type="taxonomic scope" value="Bacteria"/>
</dbReference>
<dbReference type="GO" id="GO:0032267">
    <property type="term" value="F:tRNA(Ile)-lysidine synthase activity"/>
    <property type="evidence" value="ECO:0007669"/>
    <property type="project" value="UniProtKB-EC"/>
</dbReference>
<dbReference type="PATRIC" id="fig|1088869.3.peg.383"/>
<dbReference type="InterPro" id="IPR012094">
    <property type="entry name" value="tRNA_Ile_lys_synt"/>
</dbReference>
<accession>G6XFW6</accession>
<dbReference type="AlphaFoldDB" id="G6XFW6"/>
<keyword evidence="4 6" id="KW-0067">ATP-binding</keyword>
<dbReference type="OrthoDB" id="9807403at2"/>
<evidence type="ECO:0000256" key="2">
    <source>
        <dbReference type="ARBA" id="ARBA00022694"/>
    </source>
</evidence>
<dbReference type="GO" id="GO:0005524">
    <property type="term" value="F:ATP binding"/>
    <property type="evidence" value="ECO:0007669"/>
    <property type="project" value="UniProtKB-UniRule"/>
</dbReference>
<keyword evidence="6" id="KW-0963">Cytoplasm</keyword>
<keyword evidence="9" id="KW-1185">Reference proteome</keyword>
<dbReference type="PANTHER" id="PTHR43033">
    <property type="entry name" value="TRNA(ILE)-LYSIDINE SYNTHASE-RELATED"/>
    <property type="match status" value="1"/>
</dbReference>
<dbReference type="PANTHER" id="PTHR43033:SF5">
    <property type="entry name" value="TRNA(ILE)-LYSIDINE SYNTHETASE"/>
    <property type="match status" value="1"/>
</dbReference>
<dbReference type="EC" id="6.3.4.19" evidence="6"/>
<evidence type="ECO:0000256" key="1">
    <source>
        <dbReference type="ARBA" id="ARBA00022598"/>
    </source>
</evidence>
<gene>
    <name evidence="6" type="primary">tilS</name>
    <name evidence="8" type="ORF">GMO_03810</name>
</gene>
<dbReference type="InterPro" id="IPR012795">
    <property type="entry name" value="tRNA_Ile_lys_synt_N"/>
</dbReference>
<feature type="domain" description="tRNA(Ile)-lysidine/2-thiocytidine synthase N-terminal" evidence="7">
    <location>
        <begin position="17"/>
        <end position="189"/>
    </location>
</feature>
<dbReference type="HAMAP" id="MF_01161">
    <property type="entry name" value="tRNA_Ile_lys_synt"/>
    <property type="match status" value="1"/>
</dbReference>
<evidence type="ECO:0000256" key="6">
    <source>
        <dbReference type="HAMAP-Rule" id="MF_01161"/>
    </source>
</evidence>
<dbReference type="EMBL" id="AGQV01000001">
    <property type="protein sequence ID" value="EHH69074.1"/>
    <property type="molecule type" value="Genomic_DNA"/>
</dbReference>
<dbReference type="CDD" id="cd01992">
    <property type="entry name" value="TilS_N"/>
    <property type="match status" value="1"/>
</dbReference>
<proteinExistence type="inferred from homology"/>
<evidence type="ECO:0000313" key="9">
    <source>
        <dbReference type="Proteomes" id="UP000004949"/>
    </source>
</evidence>
<evidence type="ECO:0000256" key="5">
    <source>
        <dbReference type="ARBA" id="ARBA00048539"/>
    </source>
</evidence>
<comment type="similarity">
    <text evidence="6">Belongs to the tRNA(Ile)-lysidine synthase family.</text>
</comment>
<sequence length="393" mass="42805">MAPLGPWLPDVAEAPVGLAVSGGGDSMALAWLARRWRRHVVAFVVDHALRASSAEEARLTVARLEALGIRARLLTLDAFPAGRMQERAREARFAALEQACVQEGCLDLLVAHHAHDQDETVWMRCEGGSTPLGLIGMASAAIRGRLRLVRPLLSLAPERLRATLRAHDVSWIEDPSNLNRRFERVRWRQDLTERQRIDGRSLREEAVRFRREHDVVLAKLLANHARWHPAGWIFLSEEGMVPKALAPLIRLVGGAVYRPGRQQVEALCRRGVGTLGGVTVRAGGRFGRGVCLVREEQAVQGSIPAAVDVLWDRRWRFIGKSVPTGSRVSALGDGASGLDARGLGLPMAALRVLPALWLGTEVVGWPALAGQGEETLFCWAGGVPVTGETGDGL</sequence>
<dbReference type="SUPFAM" id="SSF52402">
    <property type="entry name" value="Adenine nucleotide alpha hydrolases-like"/>
    <property type="match status" value="1"/>
</dbReference>
<dbReference type="GO" id="GO:0006400">
    <property type="term" value="P:tRNA modification"/>
    <property type="evidence" value="ECO:0007669"/>
    <property type="project" value="UniProtKB-UniRule"/>
</dbReference>
<organism evidence="8 9">
    <name type="scientific">Gluconobacter morbifer G707</name>
    <dbReference type="NCBI Taxonomy" id="1088869"/>
    <lineage>
        <taxon>Bacteria</taxon>
        <taxon>Pseudomonadati</taxon>
        <taxon>Pseudomonadota</taxon>
        <taxon>Alphaproteobacteria</taxon>
        <taxon>Acetobacterales</taxon>
        <taxon>Acetobacteraceae</taxon>
        <taxon>Gluconobacter</taxon>
    </lineage>
</organism>
<keyword evidence="3 6" id="KW-0547">Nucleotide-binding</keyword>
<feature type="binding site" evidence="6">
    <location>
        <begin position="21"/>
        <end position="26"/>
    </location>
    <ligand>
        <name>ATP</name>
        <dbReference type="ChEBI" id="CHEBI:30616"/>
    </ligand>
</feature>
<dbReference type="InterPro" id="IPR014729">
    <property type="entry name" value="Rossmann-like_a/b/a_fold"/>
</dbReference>
<evidence type="ECO:0000256" key="3">
    <source>
        <dbReference type="ARBA" id="ARBA00022741"/>
    </source>
</evidence>